<organism evidence="3 4">
    <name type="scientific">Sporosarcina koreensis</name>
    <dbReference type="NCBI Taxonomy" id="334735"/>
    <lineage>
        <taxon>Bacteria</taxon>
        <taxon>Bacillati</taxon>
        <taxon>Bacillota</taxon>
        <taxon>Bacilli</taxon>
        <taxon>Bacillales</taxon>
        <taxon>Caryophanaceae</taxon>
        <taxon>Sporosarcina</taxon>
    </lineage>
</organism>
<sequence>MIDEQNKEVIHPDDENFEDLSEEEMHELVLQAQQDALMQQRDETKVKKEIPKWFIWLLSVMLFLSTFAGLFQVFSIPALDFLMVSASLSKQEDIAAYKKSVVVVITEDGKGTGFSISDDGIILTNYHVVEENRAISVVFPEDGRYEARVKNSYPMIDMAVLEIEGQGLPSLTIDHSVEMVKNDPITFIGNPLSFKGIANEGSILAPIKLSGWTDEVMMIKAPVYRGNSGSPVLNEDGKVIGIIFATMDHEKYGKVGLFIPSALLHVYETNDNEAPK</sequence>
<dbReference type="InterPro" id="IPR009003">
    <property type="entry name" value="Peptidase_S1_PA"/>
</dbReference>
<keyword evidence="2" id="KW-0812">Transmembrane</keyword>
<dbReference type="PANTHER" id="PTHR43019:SF23">
    <property type="entry name" value="PROTEASE DO-LIKE 5, CHLOROPLASTIC"/>
    <property type="match status" value="1"/>
</dbReference>
<dbReference type="PRINTS" id="PR00834">
    <property type="entry name" value="PROTEASES2C"/>
</dbReference>
<keyword evidence="4" id="KW-1185">Reference proteome</keyword>
<evidence type="ECO:0000256" key="2">
    <source>
        <dbReference type="SAM" id="Phobius"/>
    </source>
</evidence>
<comment type="caution">
    <text evidence="3">The sequence shown here is derived from an EMBL/GenBank/DDBJ whole genome shotgun (WGS) entry which is preliminary data.</text>
</comment>
<evidence type="ECO:0000256" key="1">
    <source>
        <dbReference type="ARBA" id="ARBA00022825"/>
    </source>
</evidence>
<evidence type="ECO:0000313" key="3">
    <source>
        <dbReference type="EMBL" id="MFC5603461.1"/>
    </source>
</evidence>
<protein>
    <submittedName>
        <fullName evidence="3">S1C family serine protease</fullName>
        <ecNumber evidence="3">3.4.21.-</ecNumber>
    </submittedName>
</protein>
<accession>A0ABW0TWR0</accession>
<proteinExistence type="predicted"/>
<name>A0ABW0TWR0_9BACL</name>
<dbReference type="RefSeq" id="WP_381443952.1">
    <property type="nucleotide sequence ID" value="NZ_JBHSNP010000011.1"/>
</dbReference>
<keyword evidence="3" id="KW-0645">Protease</keyword>
<feature type="transmembrane region" description="Helical" evidence="2">
    <location>
        <begin position="53"/>
        <end position="74"/>
    </location>
</feature>
<dbReference type="GO" id="GO:0006508">
    <property type="term" value="P:proteolysis"/>
    <property type="evidence" value="ECO:0007669"/>
    <property type="project" value="UniProtKB-KW"/>
</dbReference>
<dbReference type="EMBL" id="JBHSNP010000011">
    <property type="protein sequence ID" value="MFC5603461.1"/>
    <property type="molecule type" value="Genomic_DNA"/>
</dbReference>
<keyword evidence="3" id="KW-0378">Hydrolase</keyword>
<reference evidence="4" key="1">
    <citation type="journal article" date="2019" name="Int. J. Syst. Evol. Microbiol.">
        <title>The Global Catalogue of Microorganisms (GCM) 10K type strain sequencing project: providing services to taxonomists for standard genome sequencing and annotation.</title>
        <authorList>
            <consortium name="The Broad Institute Genomics Platform"/>
            <consortium name="The Broad Institute Genome Sequencing Center for Infectious Disease"/>
            <person name="Wu L."/>
            <person name="Ma J."/>
        </authorList>
    </citation>
    <scope>NUCLEOTIDE SEQUENCE [LARGE SCALE GENOMIC DNA]</scope>
    <source>
        <strain evidence="4">KACC 11299</strain>
    </source>
</reference>
<evidence type="ECO:0000313" key="4">
    <source>
        <dbReference type="Proteomes" id="UP001596071"/>
    </source>
</evidence>
<dbReference type="Proteomes" id="UP001596071">
    <property type="component" value="Unassembled WGS sequence"/>
</dbReference>
<dbReference type="Pfam" id="PF13365">
    <property type="entry name" value="Trypsin_2"/>
    <property type="match status" value="1"/>
</dbReference>
<dbReference type="EC" id="3.4.21.-" evidence="3"/>
<dbReference type="PANTHER" id="PTHR43019">
    <property type="entry name" value="SERINE ENDOPROTEASE DEGS"/>
    <property type="match status" value="1"/>
</dbReference>
<keyword evidence="1" id="KW-0720">Serine protease</keyword>
<gene>
    <name evidence="3" type="ORF">ACFPTP_09510</name>
</gene>
<keyword evidence="2" id="KW-1133">Transmembrane helix</keyword>
<dbReference type="GO" id="GO:0008233">
    <property type="term" value="F:peptidase activity"/>
    <property type="evidence" value="ECO:0007669"/>
    <property type="project" value="UniProtKB-KW"/>
</dbReference>
<keyword evidence="2" id="KW-0472">Membrane</keyword>
<dbReference type="SUPFAM" id="SSF50494">
    <property type="entry name" value="Trypsin-like serine proteases"/>
    <property type="match status" value="1"/>
</dbReference>
<dbReference type="Gene3D" id="2.40.10.10">
    <property type="entry name" value="Trypsin-like serine proteases"/>
    <property type="match status" value="2"/>
</dbReference>
<dbReference type="InterPro" id="IPR001940">
    <property type="entry name" value="Peptidase_S1C"/>
</dbReference>
<dbReference type="InterPro" id="IPR043504">
    <property type="entry name" value="Peptidase_S1_PA_chymotrypsin"/>
</dbReference>